<feature type="domain" description="Response regulatory" evidence="2">
    <location>
        <begin position="24"/>
        <end position="148"/>
    </location>
</feature>
<dbReference type="EMBL" id="PVNP01000186">
    <property type="protein sequence ID" value="PRO72493.1"/>
    <property type="molecule type" value="Genomic_DNA"/>
</dbReference>
<keyword evidence="4" id="KW-0378">Hydrolase</keyword>
<name>A0A2S9V7T5_9ALTE</name>
<dbReference type="Pfam" id="PF00072">
    <property type="entry name" value="Response_reg"/>
    <property type="match status" value="1"/>
</dbReference>
<keyword evidence="1" id="KW-0597">Phosphoprotein</keyword>
<dbReference type="SUPFAM" id="SSF52172">
    <property type="entry name" value="CheY-like"/>
    <property type="match status" value="1"/>
</dbReference>
<dbReference type="InterPro" id="IPR052020">
    <property type="entry name" value="Cyclic_di-GMP/3'3'-cGAMP_PDE"/>
</dbReference>
<protein>
    <submittedName>
        <fullName evidence="4">Metal-dependent phosphohydrolase</fullName>
    </submittedName>
</protein>
<dbReference type="InterPro" id="IPR011006">
    <property type="entry name" value="CheY-like_superfamily"/>
</dbReference>
<sequence length="513" mass="58063">MNDDEFLFVADDDEPESNEIGYWKVLIVDDEPEVHAITKLALNDFTLNGRALTFMSAFDGEEAKRVLREHSDIAVVLLDVVMESDDAGLKVADYIRNDLENHFTRIILRTGQPGQAPEKDVIINYDINDYKSKTELTAQKLFTVIIAALRSYRDIIVIEEARAGLEKIIDASADLFSSRSLEGFMRGLIQQLASILGGAKNAAYITSAVALPKPVSQAGEMYIFAGNGEYAGKEGYRLKDSLNEFEYRLCQDALREQQVVYAEELLVAYCRSEKNHGSLLFLTGLPRPVNDIDKRLVQKFTENVQLAFDNLLDSAEMNETHHEIVQRLGDAMDSRETDEYHAQRLNHMSELFARLAGMPEAEIQQYLTALPLHNVGNSFVPYSLLNKDAPLTDEEFHQIQKHAEFGYRIFKDSKRPVIRLAAQLARHHHERWDGKGYPDGLAGNDISLQSRMLAILDAYDALRNKRSYKPAWSLEETVETLKNAAGKQFDPALIDLFLKHVDRFEGIQNQYAG</sequence>
<evidence type="ECO:0000313" key="5">
    <source>
        <dbReference type="Proteomes" id="UP000238949"/>
    </source>
</evidence>
<evidence type="ECO:0000259" key="3">
    <source>
        <dbReference type="PROSITE" id="PS51832"/>
    </source>
</evidence>
<dbReference type="GO" id="GO:0008081">
    <property type="term" value="F:phosphoric diester hydrolase activity"/>
    <property type="evidence" value="ECO:0007669"/>
    <property type="project" value="UniProtKB-ARBA"/>
</dbReference>
<dbReference type="InterPro" id="IPR003607">
    <property type="entry name" value="HD/PDEase_dom"/>
</dbReference>
<dbReference type="SUPFAM" id="SSF109604">
    <property type="entry name" value="HD-domain/PDEase-like"/>
    <property type="match status" value="1"/>
</dbReference>
<dbReference type="InterPro" id="IPR037522">
    <property type="entry name" value="HD_GYP_dom"/>
</dbReference>
<dbReference type="PROSITE" id="PS50110">
    <property type="entry name" value="RESPONSE_REGULATORY"/>
    <property type="match status" value="1"/>
</dbReference>
<dbReference type="OrthoDB" id="9787688at2"/>
<keyword evidence="5" id="KW-1185">Reference proteome</keyword>
<evidence type="ECO:0000256" key="1">
    <source>
        <dbReference type="PROSITE-ProRule" id="PRU00169"/>
    </source>
</evidence>
<dbReference type="PROSITE" id="PS51832">
    <property type="entry name" value="HD_GYP"/>
    <property type="match status" value="1"/>
</dbReference>
<comment type="caution">
    <text evidence="4">The sequence shown here is derived from an EMBL/GenBank/DDBJ whole genome shotgun (WGS) entry which is preliminary data.</text>
</comment>
<dbReference type="InterPro" id="IPR021800">
    <property type="entry name" value="DUF3369"/>
</dbReference>
<dbReference type="Gene3D" id="1.10.3210.10">
    <property type="entry name" value="Hypothetical protein af1432"/>
    <property type="match status" value="1"/>
</dbReference>
<evidence type="ECO:0000313" key="4">
    <source>
        <dbReference type="EMBL" id="PRO72493.1"/>
    </source>
</evidence>
<evidence type="ECO:0000259" key="2">
    <source>
        <dbReference type="PROSITE" id="PS50110"/>
    </source>
</evidence>
<dbReference type="PANTHER" id="PTHR45228:SF9">
    <property type="entry name" value="3'3'-CGAMP-SPECIFIC PHOSPHODIESTERASE 2"/>
    <property type="match status" value="1"/>
</dbReference>
<dbReference type="Proteomes" id="UP000238949">
    <property type="component" value="Unassembled WGS sequence"/>
</dbReference>
<dbReference type="CDD" id="cd00077">
    <property type="entry name" value="HDc"/>
    <property type="match status" value="1"/>
</dbReference>
<dbReference type="PANTHER" id="PTHR45228">
    <property type="entry name" value="CYCLIC DI-GMP PHOSPHODIESTERASE TM_0186-RELATED"/>
    <property type="match status" value="1"/>
</dbReference>
<dbReference type="SMART" id="SM00448">
    <property type="entry name" value="REC"/>
    <property type="match status" value="1"/>
</dbReference>
<reference evidence="5" key="1">
    <citation type="journal article" date="2020" name="Int. J. Syst. Evol. Microbiol.">
        <title>Alteromonas alba sp. nov., a marine bacterium isolated from the seawater of the West Pacific Ocean.</title>
        <authorList>
            <person name="Sun C."/>
            <person name="Wu Y.-H."/>
            <person name="Xamxidin M."/>
            <person name="Cheng H."/>
            <person name="Xu X.-W."/>
        </authorList>
    </citation>
    <scope>NUCLEOTIDE SEQUENCE [LARGE SCALE GENOMIC DNA]</scope>
    <source>
        <strain evidence="5">190</strain>
    </source>
</reference>
<dbReference type="Pfam" id="PF11849">
    <property type="entry name" value="DUF3369"/>
    <property type="match status" value="1"/>
</dbReference>
<feature type="domain" description="HD-GYP" evidence="3">
    <location>
        <begin position="317"/>
        <end position="513"/>
    </location>
</feature>
<organism evidence="4 5">
    <name type="scientific">Alteromonas alba</name>
    <dbReference type="NCBI Taxonomy" id="2079529"/>
    <lineage>
        <taxon>Bacteria</taxon>
        <taxon>Pseudomonadati</taxon>
        <taxon>Pseudomonadota</taxon>
        <taxon>Gammaproteobacteria</taxon>
        <taxon>Alteromonadales</taxon>
        <taxon>Alteromonadaceae</taxon>
        <taxon>Alteromonas/Salinimonas group</taxon>
        <taxon>Alteromonas</taxon>
    </lineage>
</organism>
<accession>A0A2S9V7T5</accession>
<dbReference type="Pfam" id="PF13487">
    <property type="entry name" value="HD_5"/>
    <property type="match status" value="1"/>
</dbReference>
<dbReference type="RefSeq" id="WP_105935498.1">
    <property type="nucleotide sequence ID" value="NZ_PVNP01000186.1"/>
</dbReference>
<dbReference type="InterPro" id="IPR001789">
    <property type="entry name" value="Sig_transdc_resp-reg_receiver"/>
</dbReference>
<dbReference type="Gene3D" id="3.40.50.2300">
    <property type="match status" value="1"/>
</dbReference>
<dbReference type="GO" id="GO:0000160">
    <property type="term" value="P:phosphorelay signal transduction system"/>
    <property type="evidence" value="ECO:0007669"/>
    <property type="project" value="InterPro"/>
</dbReference>
<gene>
    <name evidence="4" type="ORF">C6Y40_16430</name>
</gene>
<dbReference type="AlphaFoldDB" id="A0A2S9V7T5"/>
<proteinExistence type="predicted"/>
<feature type="modified residue" description="4-aspartylphosphate" evidence="1">
    <location>
        <position position="79"/>
    </location>
</feature>